<dbReference type="AlphaFoldDB" id="A0A418QXX0"/>
<protein>
    <submittedName>
        <fullName evidence="8">T9SS C-terminal target domain-containing protein</fullName>
    </submittedName>
</protein>
<dbReference type="InterPro" id="IPR032675">
    <property type="entry name" value="LRR_dom_sf"/>
</dbReference>
<dbReference type="Pfam" id="PF18962">
    <property type="entry name" value="Por_Secre_tail"/>
    <property type="match status" value="1"/>
</dbReference>
<dbReference type="RefSeq" id="WP_119655797.1">
    <property type="nucleotide sequence ID" value="NZ_JBHUOI010000015.1"/>
</dbReference>
<dbReference type="SUPFAM" id="SSF52058">
    <property type="entry name" value="L domain-like"/>
    <property type="match status" value="1"/>
</dbReference>
<evidence type="ECO:0000256" key="1">
    <source>
        <dbReference type="ARBA" id="ARBA00004191"/>
    </source>
</evidence>
<dbReference type="Proteomes" id="UP000284250">
    <property type="component" value="Unassembled WGS sequence"/>
</dbReference>
<feature type="signal peptide" evidence="6">
    <location>
        <begin position="1"/>
        <end position="20"/>
    </location>
</feature>
<evidence type="ECO:0000256" key="4">
    <source>
        <dbReference type="ARBA" id="ARBA00022729"/>
    </source>
</evidence>
<comment type="subcellular location">
    <subcellularLocation>
        <location evidence="1">Secreted</location>
        <location evidence="1">Cell wall</location>
    </subcellularLocation>
</comment>
<dbReference type="OrthoDB" id="5524298at2"/>
<evidence type="ECO:0000313" key="9">
    <source>
        <dbReference type="Proteomes" id="UP000284250"/>
    </source>
</evidence>
<dbReference type="InterPro" id="IPR026444">
    <property type="entry name" value="Secre_tail"/>
</dbReference>
<accession>A0A418QXX0</accession>
<evidence type="ECO:0000256" key="5">
    <source>
        <dbReference type="ARBA" id="ARBA00023180"/>
    </source>
</evidence>
<dbReference type="EMBL" id="QYCN01000014">
    <property type="protein sequence ID" value="RIY10017.1"/>
    <property type="molecule type" value="Genomic_DNA"/>
</dbReference>
<keyword evidence="3" id="KW-0964">Secreted</keyword>
<evidence type="ECO:0000256" key="2">
    <source>
        <dbReference type="ARBA" id="ARBA00022512"/>
    </source>
</evidence>
<dbReference type="PANTHER" id="PTHR31018">
    <property type="entry name" value="SPORULATION-SPECIFIC PROTEIN-RELATED"/>
    <property type="match status" value="1"/>
</dbReference>
<evidence type="ECO:0000259" key="7">
    <source>
        <dbReference type="Pfam" id="PF18962"/>
    </source>
</evidence>
<dbReference type="InterPro" id="IPR051648">
    <property type="entry name" value="CWI-Assembly_Regulator"/>
</dbReference>
<name>A0A418QXX0_9BACT</name>
<dbReference type="NCBIfam" id="TIGR04183">
    <property type="entry name" value="Por_Secre_tail"/>
    <property type="match status" value="1"/>
</dbReference>
<keyword evidence="4 6" id="KW-0732">Signal</keyword>
<keyword evidence="9" id="KW-1185">Reference proteome</keyword>
<gene>
    <name evidence="8" type="ORF">D0T11_10740</name>
</gene>
<dbReference type="PANTHER" id="PTHR31018:SF3">
    <property type="entry name" value="RECEPTOR PROTEIN-TYROSINE KINASE"/>
    <property type="match status" value="1"/>
</dbReference>
<dbReference type="Gene3D" id="3.80.10.10">
    <property type="entry name" value="Ribonuclease Inhibitor"/>
    <property type="match status" value="1"/>
</dbReference>
<comment type="caution">
    <text evidence="8">The sequence shown here is derived from an EMBL/GenBank/DDBJ whole genome shotgun (WGS) entry which is preliminary data.</text>
</comment>
<organism evidence="8 9">
    <name type="scientific">Hymenobacter rubripertinctus</name>
    <dbReference type="NCBI Taxonomy" id="2029981"/>
    <lineage>
        <taxon>Bacteria</taxon>
        <taxon>Pseudomonadati</taxon>
        <taxon>Bacteroidota</taxon>
        <taxon>Cytophagia</taxon>
        <taxon>Cytophagales</taxon>
        <taxon>Hymenobacteraceae</taxon>
        <taxon>Hymenobacter</taxon>
    </lineage>
</organism>
<keyword evidence="2" id="KW-0134">Cell wall</keyword>
<proteinExistence type="predicted"/>
<dbReference type="InterPro" id="IPR036941">
    <property type="entry name" value="Rcpt_L-dom_sf"/>
</dbReference>
<evidence type="ECO:0000313" key="8">
    <source>
        <dbReference type="EMBL" id="RIY10017.1"/>
    </source>
</evidence>
<feature type="chain" id="PRO_5019099953" evidence="6">
    <location>
        <begin position="21"/>
        <end position="1074"/>
    </location>
</feature>
<dbReference type="GO" id="GO:0030313">
    <property type="term" value="C:cell envelope"/>
    <property type="evidence" value="ECO:0007669"/>
    <property type="project" value="UniProtKB-SubCell"/>
</dbReference>
<evidence type="ECO:0000256" key="3">
    <source>
        <dbReference type="ARBA" id="ARBA00022525"/>
    </source>
</evidence>
<reference evidence="8 9" key="1">
    <citation type="submission" date="2019-01" db="EMBL/GenBank/DDBJ databases">
        <title>Hymenobacter humicola sp. nov., isolated from soils in Antarctica.</title>
        <authorList>
            <person name="Sedlacek I."/>
            <person name="Holochova P."/>
            <person name="Kralova S."/>
            <person name="Pantucek R."/>
            <person name="Stankova E."/>
            <person name="Vrbovska V."/>
            <person name="Kristofova L."/>
            <person name="Svec P."/>
            <person name="Busse H.-J."/>
        </authorList>
    </citation>
    <scope>NUCLEOTIDE SEQUENCE [LARGE SCALE GENOMIC DNA]</scope>
    <source>
        <strain evidence="8 9">CCM 8852</strain>
    </source>
</reference>
<evidence type="ECO:0000256" key="6">
    <source>
        <dbReference type="SAM" id="SignalP"/>
    </source>
</evidence>
<sequence length="1074" mass="112315">MKKLFLLLAVLISAASQAHAQQPNLCNLAFNTQAQLDDYGRTGGCVIANSLSINGGSNIYPGTIRHLNALAPLREVNGDVVLNLGDLTDLNGLKNITRIGGNLTISGATSLNGIGLLANNDLLESLQTVGGDITININPSLALISGFLLKLSNAKAIIIQGNPNLVDVRGFGMLSRSGSIYFASNPKLAAIQGFNSLYTIEGTSRAAGALYFTGCPQLEIIGGFNALHDVDQLFIQSNPLLRDLAGFNNLRRVQYLSIGNNDRLRSITGFNNSLQALTGAGQVSISGNAELRTISGFRGLQATSLSVSRNPMLQEISGFNSSRVDESLYVTDNAGLEKITGFRDLVAPKYLTVSQNPHLILLTGFTGARAPQWLNLTDSPLLTSLRTGFAFADYSPLASLSLVRNTSLATCAEPWVCQYLRRKGPATITGNGASCTPAIILQTCTPPSTTDVVVAGVQAIGGTYRNVTVTNTGVATLSSPLVIDGTLTVQGGGLLTACQPITGTGSFVLAADARLVVCDTAGLSATGGEGAVRVLGTRSYSPEADYRYAGTQAQATGTSLPAQVRRLEVNNPAGLILSQRLTFTETLTLTAGTLTTTPDYPLTLRSDAAGTALVVAGGGVVSGPVTVQRYVSPALNPGAGYRHLAAPVGAVTVADLKTASFTPVVNPAYNTAPDPAAVTPFPTVFFYEEARLTGPRPFDAGWVSPDSLATLLPAGRGYQVQLAAPATVDFVGPLTSGPVTQVLARGAGADAGWHLVGNPYPSPLDWSRVAAADRNGLDAALYVWQGTGPTTGRYRVHVNGIGASPVLALGQGFFVRTSTPGQPGRLSLHDAHRLTTPTTLPVLRPQADPRPQVALTLRGAGAADTAYVYFEVGATAGFTPAYDALKRPNPGNPGLATEADSVALAINGLPELLTTTRVPLRLAVPQAGSYALQVARLENFAAGTTLYLLDTQRNTRTLLAQGTAVDFPLTGTGAPDRFALEFQPSLVTTTGRPASNQLLRVYPNPAHQQFELHLPPHPGPATATLYNALGQAVRTQPVAGDQATVDTRTLADGVYVLRVVTATASFTQRVVIEQ</sequence>
<keyword evidence="5" id="KW-0325">Glycoprotein</keyword>
<dbReference type="Gene3D" id="3.80.20.20">
    <property type="entry name" value="Receptor L-domain"/>
    <property type="match status" value="1"/>
</dbReference>
<feature type="domain" description="Secretion system C-terminal sorting" evidence="7">
    <location>
        <begin position="1001"/>
        <end position="1072"/>
    </location>
</feature>